<keyword evidence="8" id="KW-0812">Transmembrane</keyword>
<gene>
    <name evidence="10" type="ORF">GIB67_024850</name>
</gene>
<evidence type="ECO:0000313" key="11">
    <source>
        <dbReference type="Proteomes" id="UP000541444"/>
    </source>
</evidence>
<evidence type="ECO:0000256" key="6">
    <source>
        <dbReference type="ARBA" id="ARBA00023157"/>
    </source>
</evidence>
<evidence type="ECO:0000256" key="2">
    <source>
        <dbReference type="ARBA" id="ARBA00022475"/>
    </source>
</evidence>
<keyword evidence="7" id="KW-0325">Glycoprotein</keyword>
<evidence type="ECO:0000313" key="10">
    <source>
        <dbReference type="EMBL" id="KAF6172228.1"/>
    </source>
</evidence>
<feature type="domain" description="X8" evidence="9">
    <location>
        <begin position="199"/>
        <end position="283"/>
    </location>
</feature>
<evidence type="ECO:0000256" key="7">
    <source>
        <dbReference type="ARBA" id="ARBA00023180"/>
    </source>
</evidence>
<comment type="subcellular location">
    <subcellularLocation>
        <location evidence="1">Cell membrane</location>
        <topology evidence="1">Lipid-anchor</topology>
        <topology evidence="1">GPI-anchor</topology>
    </subcellularLocation>
</comment>
<evidence type="ECO:0000256" key="8">
    <source>
        <dbReference type="SAM" id="Phobius"/>
    </source>
</evidence>
<dbReference type="GO" id="GO:0098552">
    <property type="term" value="C:side of membrane"/>
    <property type="evidence" value="ECO:0007669"/>
    <property type="project" value="UniProtKB-KW"/>
</dbReference>
<dbReference type="Pfam" id="PF07983">
    <property type="entry name" value="X8"/>
    <property type="match status" value="1"/>
</dbReference>
<keyword evidence="3" id="KW-0449">Lipoprotein</keyword>
<keyword evidence="5 8" id="KW-0472">Membrane</keyword>
<evidence type="ECO:0000256" key="5">
    <source>
        <dbReference type="ARBA" id="ARBA00023136"/>
    </source>
</evidence>
<evidence type="ECO:0000256" key="4">
    <source>
        <dbReference type="ARBA" id="ARBA00022729"/>
    </source>
</evidence>
<dbReference type="PANTHER" id="PTHR31044">
    <property type="entry name" value="BETA-1,3 GLUCANASE"/>
    <property type="match status" value="1"/>
</dbReference>
<dbReference type="InterPro" id="IPR044788">
    <property type="entry name" value="X8_dom_prot"/>
</dbReference>
<evidence type="ECO:0000256" key="1">
    <source>
        <dbReference type="ARBA" id="ARBA00004609"/>
    </source>
</evidence>
<keyword evidence="2" id="KW-1003">Cell membrane</keyword>
<protein>
    <recommendedName>
        <fullName evidence="9">X8 domain-containing protein</fullName>
    </recommendedName>
</protein>
<keyword evidence="3" id="KW-0336">GPI-anchor</keyword>
<keyword evidence="6" id="KW-1015">Disulfide bond</keyword>
<sequence length="352" mass="37303">MATSDSRLNFIMFIFCYLVVLSSGLFLGLPCYARRNIAASSLTENPSQFEHKEDKSEQEKIAHPSHRELLTNINKPIATILHDDIIIPPPTTVLPATPITNPVTTPATVPFLTPTPTTVTIPSTDPVITTPTYPTTTVPSTTPVVINPINPPLASPVPTTLTNPVTTYPFPPPAGGTPDMTPIMTPPVTTNSPMVMGQTWCVAKTESLEISLQAALDYACGIGRADCSPIQQTGSCYNPNSLQRHASYAFNSYYQKNPSPTNCDFGGTGIIVNTNPSSGSCLYLSSTASTSSSSSVLNSAEPAMATPNAFGSEPPPNSGNLVSASTCRKPLFPLVVIVASFITGNWKVMPST</sequence>
<keyword evidence="4" id="KW-0732">Signal</keyword>
<organism evidence="10 11">
    <name type="scientific">Kingdonia uniflora</name>
    <dbReference type="NCBI Taxonomy" id="39325"/>
    <lineage>
        <taxon>Eukaryota</taxon>
        <taxon>Viridiplantae</taxon>
        <taxon>Streptophyta</taxon>
        <taxon>Embryophyta</taxon>
        <taxon>Tracheophyta</taxon>
        <taxon>Spermatophyta</taxon>
        <taxon>Magnoliopsida</taxon>
        <taxon>Ranunculales</taxon>
        <taxon>Circaeasteraceae</taxon>
        <taxon>Kingdonia</taxon>
    </lineage>
</organism>
<dbReference type="OrthoDB" id="1073427at2759"/>
<dbReference type="InterPro" id="IPR012946">
    <property type="entry name" value="X8"/>
</dbReference>
<dbReference type="GO" id="GO:0009506">
    <property type="term" value="C:plasmodesma"/>
    <property type="evidence" value="ECO:0007669"/>
    <property type="project" value="UniProtKB-ARBA"/>
</dbReference>
<name>A0A7J7NZ70_9MAGN</name>
<comment type="caution">
    <text evidence="10">The sequence shown here is derived from an EMBL/GenBank/DDBJ whole genome shotgun (WGS) entry which is preliminary data.</text>
</comment>
<keyword evidence="11" id="KW-1185">Reference proteome</keyword>
<evidence type="ECO:0000256" key="3">
    <source>
        <dbReference type="ARBA" id="ARBA00022622"/>
    </source>
</evidence>
<dbReference type="EMBL" id="JACGCM010000440">
    <property type="protein sequence ID" value="KAF6172228.1"/>
    <property type="molecule type" value="Genomic_DNA"/>
</dbReference>
<evidence type="ECO:0000259" key="9">
    <source>
        <dbReference type="SMART" id="SM00768"/>
    </source>
</evidence>
<accession>A0A7J7NZ70</accession>
<proteinExistence type="predicted"/>
<dbReference type="FunFam" id="1.20.58.1040:FF:000001">
    <property type="entry name" value="Glucan endo-1,3-beta-glucosidase 4"/>
    <property type="match status" value="1"/>
</dbReference>
<dbReference type="GO" id="GO:0005886">
    <property type="term" value="C:plasma membrane"/>
    <property type="evidence" value="ECO:0007669"/>
    <property type="project" value="UniProtKB-SubCell"/>
</dbReference>
<dbReference type="PANTHER" id="PTHR31044:SF120">
    <property type="entry name" value="CARBOHYDRATE-BINDING X8 DOMAIN SUPERFAMILY PROTEIN"/>
    <property type="match status" value="1"/>
</dbReference>
<keyword evidence="8" id="KW-1133">Transmembrane helix</keyword>
<dbReference type="Gene3D" id="1.20.58.1040">
    <property type="match status" value="1"/>
</dbReference>
<reference evidence="10 11" key="1">
    <citation type="journal article" date="2020" name="IScience">
        <title>Genome Sequencing of the Endangered Kingdonia uniflora (Circaeasteraceae, Ranunculales) Reveals Potential Mechanisms of Evolutionary Specialization.</title>
        <authorList>
            <person name="Sun Y."/>
            <person name="Deng T."/>
            <person name="Zhang A."/>
            <person name="Moore M.J."/>
            <person name="Landis J.B."/>
            <person name="Lin N."/>
            <person name="Zhang H."/>
            <person name="Zhang X."/>
            <person name="Huang J."/>
            <person name="Zhang X."/>
            <person name="Sun H."/>
            <person name="Wang H."/>
        </authorList>
    </citation>
    <scope>NUCLEOTIDE SEQUENCE [LARGE SCALE GENOMIC DNA]</scope>
    <source>
        <strain evidence="10">TB1705</strain>
        <tissue evidence="10">Leaf</tissue>
    </source>
</reference>
<dbReference type="Proteomes" id="UP000541444">
    <property type="component" value="Unassembled WGS sequence"/>
</dbReference>
<dbReference type="AlphaFoldDB" id="A0A7J7NZ70"/>
<feature type="transmembrane region" description="Helical" evidence="8">
    <location>
        <begin position="12"/>
        <end position="33"/>
    </location>
</feature>
<dbReference type="SMART" id="SM00768">
    <property type="entry name" value="X8"/>
    <property type="match status" value="1"/>
</dbReference>